<dbReference type="Gene3D" id="3.40.50.200">
    <property type="entry name" value="Peptidase S8/S53 domain"/>
    <property type="match status" value="1"/>
</dbReference>
<feature type="active site" description="Charge relay system" evidence="5">
    <location>
        <position position="181"/>
    </location>
</feature>
<feature type="active site" description="Charge relay system" evidence="5">
    <location>
        <position position="124"/>
    </location>
</feature>
<feature type="domain" description="Peptidase S8/S53" evidence="6">
    <location>
        <begin position="118"/>
        <end position="362"/>
    </location>
</feature>
<protein>
    <recommendedName>
        <fullName evidence="6">Peptidase S8/S53 domain-containing protein</fullName>
    </recommendedName>
</protein>
<keyword evidence="4 5" id="KW-0720">Serine protease</keyword>
<reference evidence="7 8" key="1">
    <citation type="journal article" date="2024" name="Nat. Commun.">
        <title>Phylogenomics reveals the evolutionary origins of lichenization in chlorophyte algae.</title>
        <authorList>
            <person name="Puginier C."/>
            <person name="Libourel C."/>
            <person name="Otte J."/>
            <person name="Skaloud P."/>
            <person name="Haon M."/>
            <person name="Grisel S."/>
            <person name="Petersen M."/>
            <person name="Berrin J.G."/>
            <person name="Delaux P.M."/>
            <person name="Dal Grande F."/>
            <person name="Keller J."/>
        </authorList>
    </citation>
    <scope>NUCLEOTIDE SEQUENCE [LARGE SCALE GENOMIC DNA]</scope>
    <source>
        <strain evidence="7 8">SAG 245.80</strain>
    </source>
</reference>
<evidence type="ECO:0000259" key="6">
    <source>
        <dbReference type="Pfam" id="PF00082"/>
    </source>
</evidence>
<comment type="similarity">
    <text evidence="1 5">Belongs to the peptidase S8 family.</text>
</comment>
<dbReference type="PANTHER" id="PTHR43806">
    <property type="entry name" value="PEPTIDASE S8"/>
    <property type="match status" value="1"/>
</dbReference>
<sequence length="433" mass="44977">MIHLEEPGAAVDDKEREITLREVEARVEALDGIDLTHLLPGTRITVVTLAAGADANEAVSRLRLLDDVEWVEADAEVTPDRSAGATRRTLDGAASDWSLQRLRLPEVYSAYTVGDCRVAVCHIDSGANLSDATRDQYFYNPGEYAGALGIDDDGNGVVDDFFGANFIAGNNNSMTSDLSGHGTATARALTRTAPRVTLMPCKALTEAAVVPFSVAIQCIEWCKTNFENMRAHGGGQVTGIYAASWGGSVSSLALSEAMSAADALGATRALFVASAGNVPAETHFPASSGLANVLSVTHVDRRDRVTGNAGRWIDLAVPAESSSEAAAVAAGVAGLLVSVAPNLTPEELRSALARAAAPLPRTSGASFGRLDAAASFERLRGQGRLARPAGAPDRQPCVPSEVWAPAWPSLPAGSRPCVGGGGGRACWASFPAS</sequence>
<dbReference type="PROSITE" id="PS51892">
    <property type="entry name" value="SUBTILASE"/>
    <property type="match status" value="1"/>
</dbReference>
<evidence type="ECO:0000256" key="2">
    <source>
        <dbReference type="ARBA" id="ARBA00022670"/>
    </source>
</evidence>
<dbReference type="PANTHER" id="PTHR43806:SF11">
    <property type="entry name" value="CEREVISIN-RELATED"/>
    <property type="match status" value="1"/>
</dbReference>
<dbReference type="GO" id="GO:0006508">
    <property type="term" value="P:proteolysis"/>
    <property type="evidence" value="ECO:0007669"/>
    <property type="project" value="UniProtKB-KW"/>
</dbReference>
<evidence type="ECO:0000256" key="4">
    <source>
        <dbReference type="ARBA" id="ARBA00022825"/>
    </source>
</evidence>
<feature type="active site" description="Charge relay system" evidence="5">
    <location>
        <position position="323"/>
    </location>
</feature>
<dbReference type="AlphaFoldDB" id="A0AAW1RCH8"/>
<evidence type="ECO:0000256" key="1">
    <source>
        <dbReference type="ARBA" id="ARBA00011073"/>
    </source>
</evidence>
<keyword evidence="8" id="KW-1185">Reference proteome</keyword>
<gene>
    <name evidence="7" type="ORF">WJX81_000432</name>
</gene>
<proteinExistence type="inferred from homology"/>
<evidence type="ECO:0000313" key="7">
    <source>
        <dbReference type="EMBL" id="KAK9831305.1"/>
    </source>
</evidence>
<dbReference type="EMBL" id="JALJOU010000047">
    <property type="protein sequence ID" value="KAK9831305.1"/>
    <property type="molecule type" value="Genomic_DNA"/>
</dbReference>
<dbReference type="InterPro" id="IPR036852">
    <property type="entry name" value="Peptidase_S8/S53_dom_sf"/>
</dbReference>
<dbReference type="GO" id="GO:0004252">
    <property type="term" value="F:serine-type endopeptidase activity"/>
    <property type="evidence" value="ECO:0007669"/>
    <property type="project" value="UniProtKB-UniRule"/>
</dbReference>
<keyword evidence="3 5" id="KW-0378">Hydrolase</keyword>
<dbReference type="InterPro" id="IPR050131">
    <property type="entry name" value="Peptidase_S8_subtilisin-like"/>
</dbReference>
<name>A0AAW1RCH8_9CHLO</name>
<keyword evidence="2 5" id="KW-0645">Protease</keyword>
<evidence type="ECO:0000313" key="8">
    <source>
        <dbReference type="Proteomes" id="UP001445335"/>
    </source>
</evidence>
<dbReference type="Proteomes" id="UP001445335">
    <property type="component" value="Unassembled WGS sequence"/>
</dbReference>
<dbReference type="InterPro" id="IPR000209">
    <property type="entry name" value="Peptidase_S8/S53_dom"/>
</dbReference>
<evidence type="ECO:0000256" key="3">
    <source>
        <dbReference type="ARBA" id="ARBA00022801"/>
    </source>
</evidence>
<evidence type="ECO:0000256" key="5">
    <source>
        <dbReference type="PROSITE-ProRule" id="PRU01240"/>
    </source>
</evidence>
<comment type="caution">
    <text evidence="7">The sequence shown here is derived from an EMBL/GenBank/DDBJ whole genome shotgun (WGS) entry which is preliminary data.</text>
</comment>
<dbReference type="SUPFAM" id="SSF52743">
    <property type="entry name" value="Subtilisin-like"/>
    <property type="match status" value="1"/>
</dbReference>
<organism evidence="7 8">
    <name type="scientific">Elliptochloris bilobata</name>
    <dbReference type="NCBI Taxonomy" id="381761"/>
    <lineage>
        <taxon>Eukaryota</taxon>
        <taxon>Viridiplantae</taxon>
        <taxon>Chlorophyta</taxon>
        <taxon>core chlorophytes</taxon>
        <taxon>Trebouxiophyceae</taxon>
        <taxon>Trebouxiophyceae incertae sedis</taxon>
        <taxon>Elliptochloris clade</taxon>
        <taxon>Elliptochloris</taxon>
    </lineage>
</organism>
<accession>A0AAW1RCH8</accession>
<dbReference type="Pfam" id="PF00082">
    <property type="entry name" value="Peptidase_S8"/>
    <property type="match status" value="1"/>
</dbReference>